<comment type="caution">
    <text evidence="1">The sequence shown here is derived from an EMBL/GenBank/DDBJ whole genome shotgun (WGS) entry which is preliminary data.</text>
</comment>
<protein>
    <recommendedName>
        <fullName evidence="3">Transcriptional regulator, AbiEi antitoxin, Type IV TA system</fullName>
    </recommendedName>
</protein>
<evidence type="ECO:0000313" key="1">
    <source>
        <dbReference type="EMBL" id="PJJ71193.1"/>
    </source>
</evidence>
<reference evidence="1 2" key="1">
    <citation type="submission" date="2017-11" db="EMBL/GenBank/DDBJ databases">
        <title>Genomic Encyclopedia of Archaeal and Bacterial Type Strains, Phase II (KMG-II): From Individual Species to Whole Genera.</title>
        <authorList>
            <person name="Goeker M."/>
        </authorList>
    </citation>
    <scope>NUCLEOTIDE SEQUENCE [LARGE SCALE GENOMIC DNA]</scope>
    <source>
        <strain evidence="1 2">DSM 27393</strain>
    </source>
</reference>
<accession>A0A2M9CGZ6</accession>
<evidence type="ECO:0008006" key="3">
    <source>
        <dbReference type="Google" id="ProtNLM"/>
    </source>
</evidence>
<dbReference type="EMBL" id="PGFF01000001">
    <property type="protein sequence ID" value="PJJ71193.1"/>
    <property type="molecule type" value="Genomic_DNA"/>
</dbReference>
<keyword evidence="2" id="KW-1185">Reference proteome</keyword>
<name>A0A2M9CGZ6_9MICO</name>
<evidence type="ECO:0000313" key="2">
    <source>
        <dbReference type="Proteomes" id="UP000228758"/>
    </source>
</evidence>
<sequence length="315" mass="34624">MLGWREHLIRADEIVRSGSPGAFYRAERAGRFVRVAHGIHLPRRIWDELDAEQRYLLRVHIVGERWPDAVFSHASAAALWGLPRLGPWPERPEVLADAATGGRSRVAVTRHTEGVPGATAVVLGLRVTTLARTVVDVARTGSLTAGVVAVDAALAPGNGATASADHLLQELVDHPSARGRSRAFAALELGDGRSQSVGESVSRASMYRLGFHMPELQKEFVDDQGSMWVDFWWPELNLVGEFDGETKYTDPAMLRGRTTAEVLVAEKWREDRLRALGLGVVRWGWDVATSLPLLRARLSAAGLRDRRAHSAMRAK</sequence>
<proteinExistence type="predicted"/>
<organism evidence="1 2">
    <name type="scientific">Diaminobutyricimonas aerilata</name>
    <dbReference type="NCBI Taxonomy" id="1162967"/>
    <lineage>
        <taxon>Bacteria</taxon>
        <taxon>Bacillati</taxon>
        <taxon>Actinomycetota</taxon>
        <taxon>Actinomycetes</taxon>
        <taxon>Micrococcales</taxon>
        <taxon>Microbacteriaceae</taxon>
        <taxon>Diaminobutyricimonas</taxon>
    </lineage>
</organism>
<dbReference type="Proteomes" id="UP000228758">
    <property type="component" value="Unassembled WGS sequence"/>
</dbReference>
<gene>
    <name evidence="1" type="ORF">CLV46_0735</name>
</gene>
<dbReference type="AlphaFoldDB" id="A0A2M9CGZ6"/>